<dbReference type="RefSeq" id="WP_144358076.1">
    <property type="nucleotide sequence ID" value="NZ_VMNH01000005.1"/>
</dbReference>
<sequence length="143" mass="16094">MKIIPIHNTQQIKQLLISANLPTDDIDKHTPAHFFAVKHRSEAVALIGIEYYGEDALLRSLMVKPDYRNQGLASQLIQAIAQEAVQQGVQHLYLLTTTAGHFFSHKGFVTIRRDDTPPTIKATREFSHICPASATIMYRDLNV</sequence>
<dbReference type="Gene3D" id="3.40.630.30">
    <property type="match status" value="1"/>
</dbReference>
<dbReference type="EMBL" id="VMNH01000005">
    <property type="protein sequence ID" value="TVO76947.1"/>
    <property type="molecule type" value="Genomic_DNA"/>
</dbReference>
<dbReference type="PROSITE" id="PS51186">
    <property type="entry name" value="GNAT"/>
    <property type="match status" value="1"/>
</dbReference>
<name>A0A557SHQ8_9GAMM</name>
<protein>
    <submittedName>
        <fullName evidence="2">GNAT family N-acetyltransferase</fullName>
    </submittedName>
</protein>
<dbReference type="SUPFAM" id="SSF55729">
    <property type="entry name" value="Acyl-CoA N-acyltransferases (Nat)"/>
    <property type="match status" value="1"/>
</dbReference>
<dbReference type="GO" id="GO:0016747">
    <property type="term" value="F:acyltransferase activity, transferring groups other than amino-acyl groups"/>
    <property type="evidence" value="ECO:0007669"/>
    <property type="project" value="InterPro"/>
</dbReference>
<evidence type="ECO:0000313" key="2">
    <source>
        <dbReference type="EMBL" id="TVO76947.1"/>
    </source>
</evidence>
<proteinExistence type="predicted"/>
<dbReference type="Proteomes" id="UP000316649">
    <property type="component" value="Unassembled WGS sequence"/>
</dbReference>
<dbReference type="CDD" id="cd04301">
    <property type="entry name" value="NAT_SF"/>
    <property type="match status" value="1"/>
</dbReference>
<dbReference type="InterPro" id="IPR000182">
    <property type="entry name" value="GNAT_dom"/>
</dbReference>
<accession>A0A557SHQ8</accession>
<keyword evidence="3" id="KW-1185">Reference proteome</keyword>
<reference evidence="2 3" key="1">
    <citation type="submission" date="2019-07" db="EMBL/GenBank/DDBJ databases">
        <title>The pathways for chlorine oxyanion respiration interact through the shared metabolite chlorate.</title>
        <authorList>
            <person name="Barnum T.P."/>
            <person name="Cheng Y."/>
            <person name="Hill K.A."/>
            <person name="Lucas L.N."/>
            <person name="Carlson H.K."/>
            <person name="Coates J.D."/>
        </authorList>
    </citation>
    <scope>NUCLEOTIDE SEQUENCE [LARGE SCALE GENOMIC DNA]</scope>
    <source>
        <strain evidence="2 3">BK-1</strain>
    </source>
</reference>
<dbReference type="InterPro" id="IPR016181">
    <property type="entry name" value="Acyl_CoA_acyltransferase"/>
</dbReference>
<dbReference type="OrthoDB" id="9802238at2"/>
<comment type="caution">
    <text evidence="2">The sequence shown here is derived from an EMBL/GenBank/DDBJ whole genome shotgun (WGS) entry which is preliminary data.</text>
</comment>
<gene>
    <name evidence="2" type="ORF">FHP88_05855</name>
</gene>
<organism evidence="2 3">
    <name type="scientific">Sedimenticola selenatireducens</name>
    <dbReference type="NCBI Taxonomy" id="191960"/>
    <lineage>
        <taxon>Bacteria</taxon>
        <taxon>Pseudomonadati</taxon>
        <taxon>Pseudomonadota</taxon>
        <taxon>Gammaproteobacteria</taxon>
        <taxon>Chromatiales</taxon>
        <taxon>Sedimenticolaceae</taxon>
        <taxon>Sedimenticola</taxon>
    </lineage>
</organism>
<dbReference type="NCBIfam" id="NF040501">
    <property type="entry name" value="resist_ArsN2"/>
    <property type="match status" value="1"/>
</dbReference>
<evidence type="ECO:0000313" key="3">
    <source>
        <dbReference type="Proteomes" id="UP000316649"/>
    </source>
</evidence>
<dbReference type="AlphaFoldDB" id="A0A557SHQ8"/>
<feature type="domain" description="N-acetyltransferase" evidence="1">
    <location>
        <begin position="1"/>
        <end position="142"/>
    </location>
</feature>
<keyword evidence="2" id="KW-0808">Transferase</keyword>
<evidence type="ECO:0000259" key="1">
    <source>
        <dbReference type="PROSITE" id="PS51186"/>
    </source>
</evidence>
<dbReference type="Pfam" id="PF13508">
    <property type="entry name" value="Acetyltransf_7"/>
    <property type="match status" value="1"/>
</dbReference>